<reference evidence="2" key="1">
    <citation type="submission" date="2021-05" db="EMBL/GenBank/DDBJ databases">
        <authorList>
            <person name="Alioto T."/>
            <person name="Alioto T."/>
            <person name="Gomez Garrido J."/>
        </authorList>
    </citation>
    <scope>NUCLEOTIDE SEQUENCE</scope>
</reference>
<feature type="compositionally biased region" description="Polar residues" evidence="1">
    <location>
        <begin position="73"/>
        <end position="83"/>
    </location>
</feature>
<accession>A0A8D8RRR7</accession>
<feature type="region of interest" description="Disordered" evidence="1">
    <location>
        <begin position="73"/>
        <end position="92"/>
    </location>
</feature>
<evidence type="ECO:0000256" key="1">
    <source>
        <dbReference type="SAM" id="MobiDB-lite"/>
    </source>
</evidence>
<organism evidence="2">
    <name type="scientific">Cacopsylla melanoneura</name>
    <dbReference type="NCBI Taxonomy" id="428564"/>
    <lineage>
        <taxon>Eukaryota</taxon>
        <taxon>Metazoa</taxon>
        <taxon>Ecdysozoa</taxon>
        <taxon>Arthropoda</taxon>
        <taxon>Hexapoda</taxon>
        <taxon>Insecta</taxon>
        <taxon>Pterygota</taxon>
        <taxon>Neoptera</taxon>
        <taxon>Paraneoptera</taxon>
        <taxon>Hemiptera</taxon>
        <taxon>Sternorrhyncha</taxon>
        <taxon>Psylloidea</taxon>
        <taxon>Psyllidae</taxon>
        <taxon>Psyllinae</taxon>
        <taxon>Cacopsylla</taxon>
    </lineage>
</organism>
<name>A0A8D8RRR7_9HEMI</name>
<dbReference type="AlphaFoldDB" id="A0A8D8RRR7"/>
<sequence length="110" mass="12864">MMFIVYHYASGCKITKRFSYYIFSYVEVKRKTLRFLLFSKTVQVCTLGYYTFPLVSCRTEACDKHEHEFATHGQASNKFSSSNRQHEGEQISQTKILSGRRELCTTLQLL</sequence>
<evidence type="ECO:0000313" key="2">
    <source>
        <dbReference type="EMBL" id="CAG6653337.1"/>
    </source>
</evidence>
<proteinExistence type="predicted"/>
<dbReference type="EMBL" id="HBUF01173026">
    <property type="protein sequence ID" value="CAG6653337.1"/>
    <property type="molecule type" value="Transcribed_RNA"/>
</dbReference>
<protein>
    <submittedName>
        <fullName evidence="2">Uncharacterized protein</fullName>
    </submittedName>
</protein>